<evidence type="ECO:0000313" key="8">
    <source>
        <dbReference type="Proteomes" id="UP000425916"/>
    </source>
</evidence>
<dbReference type="PROSITE" id="PS51918">
    <property type="entry name" value="RADICAL_SAM"/>
    <property type="match status" value="1"/>
</dbReference>
<keyword evidence="3" id="KW-0479">Metal-binding</keyword>
<dbReference type="GO" id="GO:0003824">
    <property type="term" value="F:catalytic activity"/>
    <property type="evidence" value="ECO:0007669"/>
    <property type="project" value="InterPro"/>
</dbReference>
<keyword evidence="2" id="KW-0949">S-adenosyl-L-methionine</keyword>
<dbReference type="GO" id="GO:0005829">
    <property type="term" value="C:cytosol"/>
    <property type="evidence" value="ECO:0007669"/>
    <property type="project" value="TreeGrafter"/>
</dbReference>
<evidence type="ECO:0000256" key="3">
    <source>
        <dbReference type="ARBA" id="ARBA00022723"/>
    </source>
</evidence>
<dbReference type="InterPro" id="IPR006638">
    <property type="entry name" value="Elp3/MiaA/NifB-like_rSAM"/>
</dbReference>
<dbReference type="RefSeq" id="WP_156272939.1">
    <property type="nucleotide sequence ID" value="NZ_CP046244.1"/>
</dbReference>
<keyword evidence="5" id="KW-0411">Iron-sulfur</keyword>
<dbReference type="SMART" id="SM00729">
    <property type="entry name" value="Elp3"/>
    <property type="match status" value="1"/>
</dbReference>
<evidence type="ECO:0000256" key="2">
    <source>
        <dbReference type="ARBA" id="ARBA00022691"/>
    </source>
</evidence>
<dbReference type="SUPFAM" id="SSF102114">
    <property type="entry name" value="Radical SAM enzymes"/>
    <property type="match status" value="1"/>
</dbReference>
<evidence type="ECO:0000256" key="5">
    <source>
        <dbReference type="ARBA" id="ARBA00023014"/>
    </source>
</evidence>
<comment type="cofactor">
    <cofactor evidence="1">
        <name>[4Fe-4S] cluster</name>
        <dbReference type="ChEBI" id="CHEBI:49883"/>
    </cofactor>
</comment>
<dbReference type="AlphaFoldDB" id="A0A6I5ZRG1"/>
<dbReference type="SFLD" id="SFLDG01082">
    <property type="entry name" value="B12-binding_domain_containing"/>
    <property type="match status" value="1"/>
</dbReference>
<evidence type="ECO:0000313" key="7">
    <source>
        <dbReference type="EMBL" id="QGP92269.1"/>
    </source>
</evidence>
<evidence type="ECO:0000256" key="4">
    <source>
        <dbReference type="ARBA" id="ARBA00023004"/>
    </source>
</evidence>
<dbReference type="Gene3D" id="3.40.50.280">
    <property type="entry name" value="Cobalamin-binding domain"/>
    <property type="match status" value="1"/>
</dbReference>
<keyword evidence="8" id="KW-1185">Reference proteome</keyword>
<gene>
    <name evidence="7" type="ORF">MGLY_16400</name>
</gene>
<evidence type="ECO:0000256" key="1">
    <source>
        <dbReference type="ARBA" id="ARBA00001966"/>
    </source>
</evidence>
<dbReference type="InterPro" id="IPR007197">
    <property type="entry name" value="rSAM"/>
</dbReference>
<organism evidence="7 8">
    <name type="scientific">Neomoorella glycerini</name>
    <dbReference type="NCBI Taxonomy" id="55779"/>
    <lineage>
        <taxon>Bacteria</taxon>
        <taxon>Bacillati</taxon>
        <taxon>Bacillota</taxon>
        <taxon>Clostridia</taxon>
        <taxon>Neomoorellales</taxon>
        <taxon>Neomoorellaceae</taxon>
        <taxon>Neomoorella</taxon>
    </lineage>
</organism>
<dbReference type="Pfam" id="PF04055">
    <property type="entry name" value="Radical_SAM"/>
    <property type="match status" value="1"/>
</dbReference>
<dbReference type="Gene3D" id="3.80.30.20">
    <property type="entry name" value="tm_1862 like domain"/>
    <property type="match status" value="1"/>
</dbReference>
<feature type="domain" description="Radical SAM core" evidence="6">
    <location>
        <begin position="211"/>
        <end position="443"/>
    </location>
</feature>
<dbReference type="CDD" id="cd02065">
    <property type="entry name" value="B12-binding_like"/>
    <property type="match status" value="1"/>
</dbReference>
<dbReference type="CDD" id="cd01335">
    <property type="entry name" value="Radical_SAM"/>
    <property type="match status" value="1"/>
</dbReference>
<dbReference type="InterPro" id="IPR051198">
    <property type="entry name" value="BchE-like"/>
</dbReference>
<name>A0A6I5ZRG1_9FIRM</name>
<accession>A0A6I5ZRG1</accession>
<keyword evidence="4" id="KW-0408">Iron</keyword>
<dbReference type="GO" id="GO:0051536">
    <property type="term" value="F:iron-sulfur cluster binding"/>
    <property type="evidence" value="ECO:0007669"/>
    <property type="project" value="UniProtKB-KW"/>
</dbReference>
<dbReference type="PANTHER" id="PTHR43409">
    <property type="entry name" value="ANAEROBIC MAGNESIUM-PROTOPORPHYRIN IX MONOMETHYL ESTER CYCLASE-RELATED"/>
    <property type="match status" value="1"/>
</dbReference>
<dbReference type="SFLD" id="SFLDS00029">
    <property type="entry name" value="Radical_SAM"/>
    <property type="match status" value="1"/>
</dbReference>
<dbReference type="PANTHER" id="PTHR43409:SF15">
    <property type="entry name" value="PUTATIVE-RELATED"/>
    <property type="match status" value="1"/>
</dbReference>
<dbReference type="GO" id="GO:0046872">
    <property type="term" value="F:metal ion binding"/>
    <property type="evidence" value="ECO:0007669"/>
    <property type="project" value="UniProtKB-KW"/>
</dbReference>
<dbReference type="OrthoDB" id="9801424at2"/>
<reference evidence="7 8" key="1">
    <citation type="submission" date="2019-11" db="EMBL/GenBank/DDBJ databases">
        <title>Genome sequence of Moorella glycerini DSM11254.</title>
        <authorList>
            <person name="Poehlein A."/>
            <person name="Boeer T."/>
            <person name="Daniel R."/>
        </authorList>
    </citation>
    <scope>NUCLEOTIDE SEQUENCE [LARGE SCALE GENOMIC DNA]</scope>
    <source>
        <strain evidence="7 8">DSM 11254</strain>
    </source>
</reference>
<dbReference type="InterPro" id="IPR058240">
    <property type="entry name" value="rSAM_sf"/>
</dbReference>
<evidence type="ECO:0000259" key="6">
    <source>
        <dbReference type="PROSITE" id="PS51918"/>
    </source>
</evidence>
<sequence length="506" mass="58807">MGIVVINRNFSLNSLHGFPHEKTALLINPPVYDTQYWSEWSQPAGLLRIGAWLKKCGYKRVELFDFLETDAERKVPRHRINPEEKYDLPGKEPNSPIKPIVISKDGEELRLYKYHFGKTWREFEIWMDGQGFTAQNPPDEIWISAIMTYWWEAVRDLIARLKYRFDRKTTVILGGVYPTLVPEHAATMTQADIIVVGEVAEASDMWTDLSLYPKPPNYAIITPNRGCIYNCSYCAQRTLNGGHRQVRQRPPEDVVKEMYFKYESYGIREFAFYADALLHDYENGFQRILEILIERKAPFRLHAPEGLDVRALSQSQRLLELMKAAHMEKIYLPLESIAQTQLTRLGRRHVTLEHFVKAAKMAERAGFRLRNLEVNAFVLYGLPEEKIEEVVQTIIFVSEVVGSIIPMLFAPVPGTKIYNTYLSYITERGWDKNLHMLNGKLYPFLELNEGTLSDYIDLQRLMFTLNTHYRSKSFQLFGPTKVSKTFRELLNSDVGELIKEYKEVDV</sequence>
<protein>
    <submittedName>
        <fullName evidence="7">Radical SAM superfamily protein</fullName>
    </submittedName>
</protein>
<dbReference type="EMBL" id="CP046244">
    <property type="protein sequence ID" value="QGP92269.1"/>
    <property type="molecule type" value="Genomic_DNA"/>
</dbReference>
<dbReference type="InterPro" id="IPR023404">
    <property type="entry name" value="rSAM_horseshoe"/>
</dbReference>
<dbReference type="Proteomes" id="UP000425916">
    <property type="component" value="Chromosome"/>
</dbReference>
<proteinExistence type="predicted"/>